<evidence type="ECO:0000256" key="1">
    <source>
        <dbReference type="ARBA" id="ARBA00010296"/>
    </source>
</evidence>
<dbReference type="EMBL" id="CP013235">
    <property type="protein sequence ID" value="AMP10278.1"/>
    <property type="molecule type" value="Genomic_DNA"/>
</dbReference>
<evidence type="ECO:0000256" key="4">
    <source>
        <dbReference type="ARBA" id="ARBA00023136"/>
    </source>
</evidence>
<organism evidence="8 9">
    <name type="scientific">Collimonas arenae</name>
    <dbReference type="NCBI Taxonomy" id="279058"/>
    <lineage>
        <taxon>Bacteria</taxon>
        <taxon>Pseudomonadati</taxon>
        <taxon>Pseudomonadota</taxon>
        <taxon>Betaproteobacteria</taxon>
        <taxon>Burkholderiales</taxon>
        <taxon>Oxalobacteraceae</taxon>
        <taxon>Collimonas</taxon>
    </lineage>
</organism>
<accession>A0A127PRG1</accession>
<evidence type="ECO:0000256" key="5">
    <source>
        <dbReference type="ARBA" id="ARBA00023139"/>
    </source>
</evidence>
<feature type="chain" id="PRO_5007277184" evidence="7">
    <location>
        <begin position="20"/>
        <end position="41"/>
    </location>
</feature>
<keyword evidence="2" id="KW-1003">Cell membrane</keyword>
<keyword evidence="6" id="KW-0449">Lipoprotein</keyword>
<name>A0A127PRG1_9BURK</name>
<evidence type="ECO:0000256" key="3">
    <source>
        <dbReference type="ARBA" id="ARBA00022729"/>
    </source>
</evidence>
<comment type="similarity">
    <text evidence="1">Belongs to the EcnA/EcnB lipoprotein family.</text>
</comment>
<dbReference type="RefSeq" id="WP_417924692.1">
    <property type="nucleotide sequence ID" value="NZ_CP013233.1"/>
</dbReference>
<evidence type="ECO:0000256" key="7">
    <source>
        <dbReference type="SAM" id="SignalP"/>
    </source>
</evidence>
<reference evidence="8 9" key="1">
    <citation type="submission" date="2015-11" db="EMBL/GenBank/DDBJ databases">
        <title>Exploring the genomic traits of fungus-feeding bacterial genus Collimonas.</title>
        <authorList>
            <person name="Song C."/>
            <person name="Schmidt R."/>
            <person name="de Jager V."/>
            <person name="Krzyzanowska D."/>
            <person name="Jongedijk E."/>
            <person name="Cankar K."/>
            <person name="Beekwilder J."/>
            <person name="van Veen A."/>
            <person name="de Boer W."/>
            <person name="van Veen J.A."/>
            <person name="Garbeva P."/>
        </authorList>
    </citation>
    <scope>NUCLEOTIDE SEQUENCE [LARGE SCALE GENOMIC DNA]</scope>
    <source>
        <strain evidence="8 9">Ter282</strain>
    </source>
</reference>
<gene>
    <name evidence="8" type="ORF">CAter282_2541</name>
</gene>
<keyword evidence="3 7" id="KW-0732">Signal</keyword>
<evidence type="ECO:0000313" key="9">
    <source>
        <dbReference type="Proteomes" id="UP000071778"/>
    </source>
</evidence>
<keyword evidence="9" id="KW-1185">Reference proteome</keyword>
<evidence type="ECO:0000256" key="2">
    <source>
        <dbReference type="ARBA" id="ARBA00022475"/>
    </source>
</evidence>
<protein>
    <submittedName>
        <fullName evidence="8">Entericidin EcnA/B family protein</fullName>
    </submittedName>
</protein>
<evidence type="ECO:0000256" key="6">
    <source>
        <dbReference type="ARBA" id="ARBA00023288"/>
    </source>
</evidence>
<dbReference type="Proteomes" id="UP000071778">
    <property type="component" value="Chromosome"/>
</dbReference>
<keyword evidence="5" id="KW-0564">Palmitate</keyword>
<keyword evidence="4" id="KW-0472">Membrane</keyword>
<proteinExistence type="inferred from homology"/>
<dbReference type="GO" id="GO:0009636">
    <property type="term" value="P:response to toxic substance"/>
    <property type="evidence" value="ECO:0007669"/>
    <property type="project" value="InterPro"/>
</dbReference>
<dbReference type="PATRIC" id="fig|279058.17.peg.2772"/>
<dbReference type="Pfam" id="PF08085">
    <property type="entry name" value="Entericidin"/>
    <property type="match status" value="1"/>
</dbReference>
<feature type="signal peptide" evidence="7">
    <location>
        <begin position="1"/>
        <end position="19"/>
    </location>
</feature>
<dbReference type="GO" id="GO:0016020">
    <property type="term" value="C:membrane"/>
    <property type="evidence" value="ECO:0007669"/>
    <property type="project" value="InterPro"/>
</dbReference>
<sequence>MMRKVATLCVLLVAGMVMSACNTVHGFGQDMERVGEKIQGK</sequence>
<dbReference type="PROSITE" id="PS51257">
    <property type="entry name" value="PROKAR_LIPOPROTEIN"/>
    <property type="match status" value="1"/>
</dbReference>
<dbReference type="InterPro" id="IPR012556">
    <property type="entry name" value="Entericidin"/>
</dbReference>
<dbReference type="AlphaFoldDB" id="A0A127PRG1"/>
<evidence type="ECO:0000313" key="8">
    <source>
        <dbReference type="EMBL" id="AMP10278.1"/>
    </source>
</evidence>